<feature type="compositionally biased region" description="Polar residues" evidence="1">
    <location>
        <begin position="152"/>
        <end position="167"/>
    </location>
</feature>
<evidence type="ECO:0000313" key="3">
    <source>
        <dbReference type="EMBL" id="PLW32104.1"/>
    </source>
</evidence>
<evidence type="ECO:0000256" key="1">
    <source>
        <dbReference type="SAM" id="MobiDB-lite"/>
    </source>
</evidence>
<feature type="domain" description="DUF6589" evidence="2">
    <location>
        <begin position="1"/>
        <end position="61"/>
    </location>
</feature>
<proteinExistence type="predicted"/>
<accession>A0A2N5U2Y3</accession>
<feature type="region of interest" description="Disordered" evidence="1">
    <location>
        <begin position="139"/>
        <end position="167"/>
    </location>
</feature>
<name>A0A2N5U2Y3_9BASI</name>
<organism evidence="3 4">
    <name type="scientific">Puccinia coronata f. sp. avenae</name>
    <dbReference type="NCBI Taxonomy" id="200324"/>
    <lineage>
        <taxon>Eukaryota</taxon>
        <taxon>Fungi</taxon>
        <taxon>Dikarya</taxon>
        <taxon>Basidiomycota</taxon>
        <taxon>Pucciniomycotina</taxon>
        <taxon>Pucciniomycetes</taxon>
        <taxon>Pucciniales</taxon>
        <taxon>Pucciniaceae</taxon>
        <taxon>Puccinia</taxon>
    </lineage>
</organism>
<protein>
    <recommendedName>
        <fullName evidence="2">DUF6589 domain-containing protein</fullName>
    </recommendedName>
</protein>
<dbReference type="EMBL" id="PGCJ01000331">
    <property type="protein sequence ID" value="PLW32104.1"/>
    <property type="molecule type" value="Genomic_DNA"/>
</dbReference>
<evidence type="ECO:0000313" key="4">
    <source>
        <dbReference type="Proteomes" id="UP000235388"/>
    </source>
</evidence>
<comment type="caution">
    <text evidence="3">The sequence shown here is derived from an EMBL/GenBank/DDBJ whole genome shotgun (WGS) entry which is preliminary data.</text>
</comment>
<dbReference type="STRING" id="200324.A0A2N5U2Y3"/>
<dbReference type="Proteomes" id="UP000235388">
    <property type="component" value="Unassembled WGS sequence"/>
</dbReference>
<evidence type="ECO:0000259" key="2">
    <source>
        <dbReference type="Pfam" id="PF20231"/>
    </source>
</evidence>
<sequence>MPTDQFLEVQNYWLKHFFNSSGTGTEIDRLKDVFSINIPILRYLPQLLKIESGSNILHQSHKITLTHLSLNSFIRMANKEDLSKFNPRGFVPQAIPDIYKKGIENLQEEFDKKADGLSQFKPYSPGILKLAEDQAEVPINSLDDLSKSDSSRTNNPAETEDPSSAAS</sequence>
<dbReference type="InterPro" id="IPR046496">
    <property type="entry name" value="DUF6589"/>
</dbReference>
<reference evidence="3 4" key="1">
    <citation type="submission" date="2017-11" db="EMBL/GenBank/DDBJ databases">
        <title>De novo assembly and phasing of dikaryotic genomes from two isolates of Puccinia coronata f. sp. avenae, the causal agent of oat crown rust.</title>
        <authorList>
            <person name="Miller M.E."/>
            <person name="Zhang Y."/>
            <person name="Omidvar V."/>
            <person name="Sperschneider J."/>
            <person name="Schwessinger B."/>
            <person name="Raley C."/>
            <person name="Palmer J.M."/>
            <person name="Garnica D."/>
            <person name="Upadhyaya N."/>
            <person name="Rathjen J."/>
            <person name="Taylor J.M."/>
            <person name="Park R.F."/>
            <person name="Dodds P.N."/>
            <person name="Hirsch C.D."/>
            <person name="Kianian S.F."/>
            <person name="Figueroa M."/>
        </authorList>
    </citation>
    <scope>NUCLEOTIDE SEQUENCE [LARGE SCALE GENOMIC DNA]</scope>
    <source>
        <strain evidence="3">12NC29</strain>
    </source>
</reference>
<dbReference type="OrthoDB" id="2506879at2759"/>
<dbReference type="Pfam" id="PF20231">
    <property type="entry name" value="DUF6589"/>
    <property type="match status" value="1"/>
</dbReference>
<dbReference type="AlphaFoldDB" id="A0A2N5U2Y3"/>
<gene>
    <name evidence="3" type="ORF">PCANC_22793</name>
</gene>
<keyword evidence="4" id="KW-1185">Reference proteome</keyword>